<keyword evidence="3" id="KW-1185">Reference proteome</keyword>
<evidence type="ECO:0000313" key="2">
    <source>
        <dbReference type="EMBL" id="SMY06972.1"/>
    </source>
</evidence>
<name>A0A238LBM5_9RHOB</name>
<protein>
    <submittedName>
        <fullName evidence="2">NMT1/THI5 like protein</fullName>
    </submittedName>
</protein>
<gene>
    <name evidence="2" type="ORF">LOM8899_01102</name>
</gene>
<dbReference type="Proteomes" id="UP000201613">
    <property type="component" value="Unassembled WGS sequence"/>
</dbReference>
<dbReference type="Gene3D" id="3.40.190.10">
    <property type="entry name" value="Periplasmic binding protein-like II"/>
    <property type="match status" value="2"/>
</dbReference>
<organism evidence="2 3">
    <name type="scientific">Flavimaricola marinus</name>
    <dbReference type="NCBI Taxonomy" id="1819565"/>
    <lineage>
        <taxon>Bacteria</taxon>
        <taxon>Pseudomonadati</taxon>
        <taxon>Pseudomonadota</taxon>
        <taxon>Alphaproteobacteria</taxon>
        <taxon>Rhodobacterales</taxon>
        <taxon>Paracoccaceae</taxon>
        <taxon>Flavimaricola</taxon>
    </lineage>
</organism>
<proteinExistence type="predicted"/>
<dbReference type="InterPro" id="IPR015168">
    <property type="entry name" value="SsuA/THI5"/>
</dbReference>
<dbReference type="SUPFAM" id="SSF53850">
    <property type="entry name" value="Periplasmic binding protein-like II"/>
    <property type="match status" value="1"/>
</dbReference>
<dbReference type="AlphaFoldDB" id="A0A238LBM5"/>
<dbReference type="EMBL" id="FXZK01000001">
    <property type="protein sequence ID" value="SMY06972.1"/>
    <property type="molecule type" value="Genomic_DNA"/>
</dbReference>
<feature type="domain" description="SsuA/THI5-like" evidence="1">
    <location>
        <begin position="58"/>
        <end position="199"/>
    </location>
</feature>
<reference evidence="3" key="1">
    <citation type="submission" date="2017-05" db="EMBL/GenBank/DDBJ databases">
        <authorList>
            <person name="Rodrigo-Torres L."/>
            <person name="Arahal R. D."/>
            <person name="Lucena T."/>
        </authorList>
    </citation>
    <scope>NUCLEOTIDE SEQUENCE [LARGE SCALE GENOMIC DNA]</scope>
    <source>
        <strain evidence="3">CECT 8899</strain>
    </source>
</reference>
<dbReference type="OrthoDB" id="5621714at2"/>
<dbReference type="Pfam" id="PF09084">
    <property type="entry name" value="NMT1"/>
    <property type="match status" value="1"/>
</dbReference>
<accession>A0A238LBM5</accession>
<dbReference type="PANTHER" id="PTHR30024">
    <property type="entry name" value="ALIPHATIC SULFONATES-BINDING PROTEIN-RELATED"/>
    <property type="match status" value="1"/>
</dbReference>
<sequence length="331" mass="35175">MNRRDFNKLFAATAAAAVPARGFAFSPAAKEVAVGVQLTGTASWEMQTILDKRLDVHNGIALDLIDVANKQAGHVALLSGEADLILSDYIWVASLRAAGEPITCVPHSLAVGGLMVPANSAIGAVTDLPGKTIGIAGGPVDKSWIALQAYYAQQTGETLADKVDAKFGAPPLINELLANGEVDASLNFWHFNARAKAAGNSELISVAEMMTGMGITNQPPLLAWVFLEETADKNEDALTGFFDASFEAKALLASDDAIWESLREQMRAADDDALFQTLRDDYRSGIIPGYSDEMIDAAATAFEIMAEYGGPELVGDSPVMDPGTFWAGYRT</sequence>
<dbReference type="PANTHER" id="PTHR30024:SF48">
    <property type="entry name" value="ABC TRANSPORTER SUBSTRATE-BINDING PROTEIN"/>
    <property type="match status" value="1"/>
</dbReference>
<evidence type="ECO:0000259" key="1">
    <source>
        <dbReference type="Pfam" id="PF09084"/>
    </source>
</evidence>
<evidence type="ECO:0000313" key="3">
    <source>
        <dbReference type="Proteomes" id="UP000201613"/>
    </source>
</evidence>